<protein>
    <submittedName>
        <fullName evidence="2">DUF1801 domain-containing protein</fullName>
    </submittedName>
</protein>
<proteinExistence type="predicted"/>
<reference evidence="3" key="1">
    <citation type="journal article" date="2019" name="Int. J. Syst. Evol. Microbiol.">
        <title>The Global Catalogue of Microorganisms (GCM) 10K type strain sequencing project: providing services to taxonomists for standard genome sequencing and annotation.</title>
        <authorList>
            <consortium name="The Broad Institute Genomics Platform"/>
            <consortium name="The Broad Institute Genome Sequencing Center for Infectious Disease"/>
            <person name="Wu L."/>
            <person name="Ma J."/>
        </authorList>
    </citation>
    <scope>NUCLEOTIDE SEQUENCE [LARGE SCALE GENOMIC DNA]</scope>
    <source>
        <strain evidence="3">KCTC 52127</strain>
    </source>
</reference>
<feature type="domain" description="YdhG-like" evidence="1">
    <location>
        <begin position="27"/>
        <end position="129"/>
    </location>
</feature>
<dbReference type="Gene3D" id="3.90.1150.200">
    <property type="match status" value="1"/>
</dbReference>
<organism evidence="2 3">
    <name type="scientific">Pseudotenacibaculum haliotis</name>
    <dbReference type="NCBI Taxonomy" id="1862138"/>
    <lineage>
        <taxon>Bacteria</taxon>
        <taxon>Pseudomonadati</taxon>
        <taxon>Bacteroidota</taxon>
        <taxon>Flavobacteriia</taxon>
        <taxon>Flavobacteriales</taxon>
        <taxon>Flavobacteriaceae</taxon>
        <taxon>Pseudotenacibaculum</taxon>
    </lineage>
</organism>
<evidence type="ECO:0000313" key="2">
    <source>
        <dbReference type="EMBL" id="MFD2567523.1"/>
    </source>
</evidence>
<name>A0ABW5LU27_9FLAO</name>
<dbReference type="RefSeq" id="WP_379666233.1">
    <property type="nucleotide sequence ID" value="NZ_JBHULH010000004.1"/>
</dbReference>
<dbReference type="Pfam" id="PF08818">
    <property type="entry name" value="DUF1801"/>
    <property type="match status" value="1"/>
</dbReference>
<keyword evidence="3" id="KW-1185">Reference proteome</keyword>
<dbReference type="SUPFAM" id="SSF159888">
    <property type="entry name" value="YdhG-like"/>
    <property type="match status" value="1"/>
</dbReference>
<accession>A0ABW5LU27</accession>
<evidence type="ECO:0000313" key="3">
    <source>
        <dbReference type="Proteomes" id="UP001597508"/>
    </source>
</evidence>
<dbReference type="InterPro" id="IPR014922">
    <property type="entry name" value="YdhG-like"/>
</dbReference>
<gene>
    <name evidence="2" type="ORF">ACFSRZ_09080</name>
</gene>
<dbReference type="Proteomes" id="UP001597508">
    <property type="component" value="Unassembled WGS sequence"/>
</dbReference>
<evidence type="ECO:0000259" key="1">
    <source>
        <dbReference type="Pfam" id="PF08818"/>
    </source>
</evidence>
<sequence length="136" mass="15793">MAKKTLVNSETNKSVAEFIEAIPNPVRKEDSKLLLQLMQELTGKEPKIWGKSIVGFGKYSYQRKNGDEFEWFTVGFSPTKAHTSVYVMYDLEKEQELLDYLGPHKHGRGCLYIKKLEQVDLEVLKKLILKSKDWRV</sequence>
<dbReference type="EMBL" id="JBHULH010000004">
    <property type="protein sequence ID" value="MFD2567523.1"/>
    <property type="molecule type" value="Genomic_DNA"/>
</dbReference>
<comment type="caution">
    <text evidence="2">The sequence shown here is derived from an EMBL/GenBank/DDBJ whole genome shotgun (WGS) entry which is preliminary data.</text>
</comment>